<evidence type="ECO:0000313" key="9">
    <source>
        <dbReference type="EMBL" id="KAH0467581.1"/>
    </source>
</evidence>
<keyword evidence="5" id="KW-0804">Transcription</keyword>
<dbReference type="CDD" id="cd08049">
    <property type="entry name" value="TAF8"/>
    <property type="match status" value="1"/>
</dbReference>
<keyword evidence="4" id="KW-0805">Transcription regulation</keyword>
<evidence type="ECO:0000256" key="2">
    <source>
        <dbReference type="ARBA" id="ARBA00008767"/>
    </source>
</evidence>
<accession>A0AAV7HEZ4</accession>
<comment type="caution">
    <text evidence="9">The sequence shown here is derived from an EMBL/GenBank/DDBJ whole genome shotgun (WGS) entry which is preliminary data.</text>
</comment>
<dbReference type="Pfam" id="PF07524">
    <property type="entry name" value="Bromo_TP"/>
    <property type="match status" value="1"/>
</dbReference>
<sequence length="476" mass="52332">MKDSSDLSLSCPIDPIQLLEPKAMAGIYQIFHIKILVSLVNVAHTLISGFHFLHVDGNLIPDPVGFLIPKAFACRIWISCCFWTDDSLNMSDGGKQSGVDNESSSSTKKKRNGGDDFGRSVSRIAVAQICESVGFQSSQRSVLDTLADVTIRYICSLGKSAHFYANISGRTECNPYDVIQGLEELVGSAQGFTGASDDNRCLSSSGVVRDISQFASTAEEVPFPRVIPRFPVVRSLKSTPSFAQMGKTPAGKHVPDWLPAFPDPHTYVHTPVWNERNTDRRADKLEQARQRRRAESSLLSLQQRIACYGAAVSVPSDNANDSKGKQVAENNPFLVPPLPYDSKQVSGVAIPKYDTTKKRFSVLETFAPAIEAAKAGALECRATERRSLPSKRAPVHFRIGVDKKSISVPLSSGVLGNRSDSWFLRDDQKDDKKRRAEMILKEAMENPQELIQLYTVYSHNSSVGFSDSWTVSIISG</sequence>
<dbReference type="Gene3D" id="1.10.20.10">
    <property type="entry name" value="Histone, subunit A"/>
    <property type="match status" value="1"/>
</dbReference>
<dbReference type="PANTHER" id="PTHR46338">
    <property type="entry name" value="TRANSCRIPTION INITIATION FACTOR TFIID SUBUNIT 8"/>
    <property type="match status" value="1"/>
</dbReference>
<dbReference type="Pfam" id="PF10406">
    <property type="entry name" value="TAF8_C"/>
    <property type="match status" value="1"/>
</dbReference>
<evidence type="ECO:0000256" key="4">
    <source>
        <dbReference type="ARBA" id="ARBA00023015"/>
    </source>
</evidence>
<keyword evidence="10" id="KW-1185">Reference proteome</keyword>
<dbReference type="InterPro" id="IPR037818">
    <property type="entry name" value="TAF8"/>
</dbReference>
<protein>
    <recommendedName>
        <fullName evidence="3">Transcription initiation factor TFIID subunit 8</fullName>
    </recommendedName>
</protein>
<comment type="subcellular location">
    <subcellularLocation>
        <location evidence="1">Nucleus</location>
    </subcellularLocation>
</comment>
<evidence type="ECO:0000256" key="7">
    <source>
        <dbReference type="SAM" id="MobiDB-lite"/>
    </source>
</evidence>
<dbReference type="InterPro" id="IPR009072">
    <property type="entry name" value="Histone-fold"/>
</dbReference>
<name>A0AAV7HEZ4_DENCH</name>
<evidence type="ECO:0000256" key="3">
    <source>
        <dbReference type="ARBA" id="ARBA00017307"/>
    </source>
</evidence>
<feature type="region of interest" description="Disordered" evidence="7">
    <location>
        <begin position="94"/>
        <end position="116"/>
    </location>
</feature>
<dbReference type="PANTHER" id="PTHR46338:SF1">
    <property type="entry name" value="TRANSCRIPTION INITIATION FACTOR TFIID SUBUNIT 8"/>
    <property type="match status" value="1"/>
</dbReference>
<evidence type="ECO:0000259" key="8">
    <source>
        <dbReference type="SMART" id="SM00576"/>
    </source>
</evidence>
<organism evidence="9 10">
    <name type="scientific">Dendrobium chrysotoxum</name>
    <name type="common">Orchid</name>
    <dbReference type="NCBI Taxonomy" id="161865"/>
    <lineage>
        <taxon>Eukaryota</taxon>
        <taxon>Viridiplantae</taxon>
        <taxon>Streptophyta</taxon>
        <taxon>Embryophyta</taxon>
        <taxon>Tracheophyta</taxon>
        <taxon>Spermatophyta</taxon>
        <taxon>Magnoliopsida</taxon>
        <taxon>Liliopsida</taxon>
        <taxon>Asparagales</taxon>
        <taxon>Orchidaceae</taxon>
        <taxon>Epidendroideae</taxon>
        <taxon>Malaxideae</taxon>
        <taxon>Dendrobiinae</taxon>
        <taxon>Dendrobium</taxon>
    </lineage>
</organism>
<dbReference type="SMART" id="SM00576">
    <property type="entry name" value="BTP"/>
    <property type="match status" value="1"/>
</dbReference>
<evidence type="ECO:0000256" key="1">
    <source>
        <dbReference type="ARBA" id="ARBA00004123"/>
    </source>
</evidence>
<dbReference type="AlphaFoldDB" id="A0AAV7HEZ4"/>
<dbReference type="EMBL" id="JAGFBR010000004">
    <property type="protein sequence ID" value="KAH0467581.1"/>
    <property type="molecule type" value="Genomic_DNA"/>
</dbReference>
<evidence type="ECO:0000313" key="10">
    <source>
        <dbReference type="Proteomes" id="UP000775213"/>
    </source>
</evidence>
<evidence type="ECO:0000256" key="5">
    <source>
        <dbReference type="ARBA" id="ARBA00023163"/>
    </source>
</evidence>
<comment type="similarity">
    <text evidence="2">Belongs to the TAF8 family.</text>
</comment>
<dbReference type="GO" id="GO:0046982">
    <property type="term" value="F:protein heterodimerization activity"/>
    <property type="evidence" value="ECO:0007669"/>
    <property type="project" value="InterPro"/>
</dbReference>
<dbReference type="Proteomes" id="UP000775213">
    <property type="component" value="Unassembled WGS sequence"/>
</dbReference>
<dbReference type="InterPro" id="IPR006565">
    <property type="entry name" value="BTP"/>
</dbReference>
<proteinExistence type="inferred from homology"/>
<dbReference type="GO" id="GO:0005669">
    <property type="term" value="C:transcription factor TFIID complex"/>
    <property type="evidence" value="ECO:0007669"/>
    <property type="project" value="InterPro"/>
</dbReference>
<reference evidence="9 10" key="1">
    <citation type="journal article" date="2021" name="Hortic Res">
        <title>Chromosome-scale assembly of the Dendrobium chrysotoxum genome enhances the understanding of orchid evolution.</title>
        <authorList>
            <person name="Zhang Y."/>
            <person name="Zhang G.Q."/>
            <person name="Zhang D."/>
            <person name="Liu X.D."/>
            <person name="Xu X.Y."/>
            <person name="Sun W.H."/>
            <person name="Yu X."/>
            <person name="Zhu X."/>
            <person name="Wang Z.W."/>
            <person name="Zhao X."/>
            <person name="Zhong W.Y."/>
            <person name="Chen H."/>
            <person name="Yin W.L."/>
            <person name="Huang T."/>
            <person name="Niu S.C."/>
            <person name="Liu Z.J."/>
        </authorList>
    </citation>
    <scope>NUCLEOTIDE SEQUENCE [LARGE SCALE GENOMIC DNA]</scope>
    <source>
        <strain evidence="9">Lindl</strain>
    </source>
</reference>
<dbReference type="InterPro" id="IPR019473">
    <property type="entry name" value="TFIID_su8_C"/>
</dbReference>
<keyword evidence="6" id="KW-0539">Nucleus</keyword>
<feature type="domain" description="Bromodomain associated" evidence="8">
    <location>
        <begin position="115"/>
        <end position="191"/>
    </location>
</feature>
<gene>
    <name evidence="9" type="ORF">IEQ34_002614</name>
</gene>
<evidence type="ECO:0000256" key="6">
    <source>
        <dbReference type="ARBA" id="ARBA00023242"/>
    </source>
</evidence>